<feature type="domain" description="HTH dtxR-type" evidence="1">
    <location>
        <begin position="31"/>
        <end position="66"/>
    </location>
</feature>
<sequence length="88" mass="10112">MARNIERYRVSGNLKTTASGKLLYMLLSEMADENGRVEISHKRLSRILGVHKATVSKNLRKLEENGDIFIYNRFDKDGGRIANLYVVR</sequence>
<dbReference type="Pfam" id="PF01325">
    <property type="entry name" value="Fe_dep_repress"/>
    <property type="match status" value="1"/>
</dbReference>
<dbReference type="OrthoDB" id="2621641at2"/>
<dbReference type="Proteomes" id="UP000190285">
    <property type="component" value="Unassembled WGS sequence"/>
</dbReference>
<dbReference type="InterPro" id="IPR022687">
    <property type="entry name" value="HTH_DTXR"/>
</dbReference>
<keyword evidence="3" id="KW-1185">Reference proteome</keyword>
<dbReference type="STRING" id="36842.SAMN02194393_03175"/>
<gene>
    <name evidence="2" type="ORF">SAMN02194393_03175</name>
</gene>
<dbReference type="InterPro" id="IPR036388">
    <property type="entry name" value="WH-like_DNA-bd_sf"/>
</dbReference>
<evidence type="ECO:0000259" key="1">
    <source>
        <dbReference type="Pfam" id="PF01325"/>
    </source>
</evidence>
<dbReference type="AlphaFoldDB" id="A0A1T5LQA3"/>
<organism evidence="2 3">
    <name type="scientific">Maledivibacter halophilus</name>
    <dbReference type="NCBI Taxonomy" id="36842"/>
    <lineage>
        <taxon>Bacteria</taxon>
        <taxon>Bacillati</taxon>
        <taxon>Bacillota</taxon>
        <taxon>Clostridia</taxon>
        <taxon>Peptostreptococcales</taxon>
        <taxon>Caminicellaceae</taxon>
        <taxon>Maledivibacter</taxon>
    </lineage>
</organism>
<evidence type="ECO:0000313" key="3">
    <source>
        <dbReference type="Proteomes" id="UP000190285"/>
    </source>
</evidence>
<dbReference type="GO" id="GO:0003677">
    <property type="term" value="F:DNA binding"/>
    <property type="evidence" value="ECO:0007669"/>
    <property type="project" value="InterPro"/>
</dbReference>
<dbReference type="EMBL" id="FUZT01000007">
    <property type="protein sequence ID" value="SKC77718.1"/>
    <property type="molecule type" value="Genomic_DNA"/>
</dbReference>
<proteinExistence type="predicted"/>
<name>A0A1T5LQA3_9FIRM</name>
<evidence type="ECO:0000313" key="2">
    <source>
        <dbReference type="EMBL" id="SKC77718.1"/>
    </source>
</evidence>
<accession>A0A1T5LQA3</accession>
<protein>
    <submittedName>
        <fullName evidence="2">Iron dependent repressor, N-terminal DNA binding domain</fullName>
    </submittedName>
</protein>
<dbReference type="SUPFAM" id="SSF46785">
    <property type="entry name" value="Winged helix' DNA-binding domain"/>
    <property type="match status" value="1"/>
</dbReference>
<dbReference type="RefSeq" id="WP_079492888.1">
    <property type="nucleotide sequence ID" value="NZ_FUZT01000007.1"/>
</dbReference>
<dbReference type="InterPro" id="IPR036390">
    <property type="entry name" value="WH_DNA-bd_sf"/>
</dbReference>
<dbReference type="Gene3D" id="1.10.10.10">
    <property type="entry name" value="Winged helix-like DNA-binding domain superfamily/Winged helix DNA-binding domain"/>
    <property type="match status" value="1"/>
</dbReference>
<reference evidence="2 3" key="1">
    <citation type="submission" date="2017-02" db="EMBL/GenBank/DDBJ databases">
        <authorList>
            <person name="Peterson S.W."/>
        </authorList>
    </citation>
    <scope>NUCLEOTIDE SEQUENCE [LARGE SCALE GENOMIC DNA]</scope>
    <source>
        <strain evidence="2 3">M1</strain>
    </source>
</reference>